<comment type="caution">
    <text evidence="3">The sequence shown here is derived from an EMBL/GenBank/DDBJ whole genome shotgun (WGS) entry which is preliminary data.</text>
</comment>
<feature type="signal peptide" evidence="1">
    <location>
        <begin position="1"/>
        <end position="22"/>
    </location>
</feature>
<gene>
    <name evidence="3" type="ORF">VNO78_22200</name>
</gene>
<accession>A0AAN9SCW3</accession>
<sequence length="496" mass="54051">MSTKLPLIIVLIISSCLSHSVSEQFRFPIREATISKIKYAYKQKMLTTRELVEFYLPEIKEQNPYLNGVIEVNPNNVQIDADRADLERQSNSSASHLALHGIPVLLKGNMGTRGAMNTTGGSYALLGSVISRDARVATMSEWGYFRSSTAPHARSGRGGQGKNPYVHSADPCGSSSGSAISTPANLVTVSLGTETDGSILCPASFNSVVGIKPTVGIPSMDQIIPVSPRQDTVGPICRTVEDAVYVLDEIVDRYYVDPIFPFPSDSFKNHLKPDGLKGKRLGIVRHPFIDLVTAVNSIAVRTFEKHIKTLRQEGAIIIDGIEIENIDVIMKPLESGERVARLAEFKIAINAYLKDLVVSPVRSLADVIVFNINNPQLCRKDEYGQDIFLKSEQTTGIGPKEREALANLERLSKNGLEKLMKDNNLDAIVTAGSLISLVLAIGGFPGINVPAGYDEFGVPFGINFGGLKFSEPKLIEIAYAFEQATMIRKPPIAPLK</sequence>
<feature type="domain" description="Amidase" evidence="2">
    <location>
        <begin position="50"/>
        <end position="331"/>
    </location>
</feature>
<dbReference type="InterPro" id="IPR036928">
    <property type="entry name" value="AS_sf"/>
</dbReference>
<evidence type="ECO:0000313" key="4">
    <source>
        <dbReference type="Proteomes" id="UP001386955"/>
    </source>
</evidence>
<feature type="chain" id="PRO_5042927729" description="Amidase domain-containing protein" evidence="1">
    <location>
        <begin position="23"/>
        <end position="496"/>
    </location>
</feature>
<dbReference type="PROSITE" id="PS51257">
    <property type="entry name" value="PROKAR_LIPOPROTEIN"/>
    <property type="match status" value="1"/>
</dbReference>
<dbReference type="Gene3D" id="3.90.1300.10">
    <property type="entry name" value="Amidase signature (AS) domain"/>
    <property type="match status" value="1"/>
</dbReference>
<dbReference type="InterPro" id="IPR023631">
    <property type="entry name" value="Amidase_dom"/>
</dbReference>
<evidence type="ECO:0000256" key="1">
    <source>
        <dbReference type="SAM" id="SignalP"/>
    </source>
</evidence>
<protein>
    <recommendedName>
        <fullName evidence="2">Amidase domain-containing protein</fullName>
    </recommendedName>
</protein>
<keyword evidence="4" id="KW-1185">Reference proteome</keyword>
<dbReference type="PANTHER" id="PTHR42678:SF34">
    <property type="entry name" value="OS04G0183300 PROTEIN"/>
    <property type="match status" value="1"/>
</dbReference>
<proteinExistence type="predicted"/>
<evidence type="ECO:0000313" key="3">
    <source>
        <dbReference type="EMBL" id="KAK7393641.1"/>
    </source>
</evidence>
<organism evidence="3 4">
    <name type="scientific">Psophocarpus tetragonolobus</name>
    <name type="common">Winged bean</name>
    <name type="synonym">Dolichos tetragonolobus</name>
    <dbReference type="NCBI Taxonomy" id="3891"/>
    <lineage>
        <taxon>Eukaryota</taxon>
        <taxon>Viridiplantae</taxon>
        <taxon>Streptophyta</taxon>
        <taxon>Embryophyta</taxon>
        <taxon>Tracheophyta</taxon>
        <taxon>Spermatophyta</taxon>
        <taxon>Magnoliopsida</taxon>
        <taxon>eudicotyledons</taxon>
        <taxon>Gunneridae</taxon>
        <taxon>Pentapetalae</taxon>
        <taxon>rosids</taxon>
        <taxon>fabids</taxon>
        <taxon>Fabales</taxon>
        <taxon>Fabaceae</taxon>
        <taxon>Papilionoideae</taxon>
        <taxon>50 kb inversion clade</taxon>
        <taxon>NPAAA clade</taxon>
        <taxon>indigoferoid/millettioid clade</taxon>
        <taxon>Phaseoleae</taxon>
        <taxon>Psophocarpus</taxon>
    </lineage>
</organism>
<dbReference type="PANTHER" id="PTHR42678">
    <property type="entry name" value="AMIDASE"/>
    <property type="match status" value="1"/>
</dbReference>
<dbReference type="AlphaFoldDB" id="A0AAN9SCW3"/>
<keyword evidence="1" id="KW-0732">Signal</keyword>
<dbReference type="SUPFAM" id="SSF75304">
    <property type="entry name" value="Amidase signature (AS) enzymes"/>
    <property type="match status" value="1"/>
</dbReference>
<evidence type="ECO:0000259" key="2">
    <source>
        <dbReference type="Pfam" id="PF01425"/>
    </source>
</evidence>
<dbReference type="EMBL" id="JAYMYS010000005">
    <property type="protein sequence ID" value="KAK7393641.1"/>
    <property type="molecule type" value="Genomic_DNA"/>
</dbReference>
<dbReference type="Pfam" id="PF01425">
    <property type="entry name" value="Amidase"/>
    <property type="match status" value="1"/>
</dbReference>
<dbReference type="Proteomes" id="UP001386955">
    <property type="component" value="Unassembled WGS sequence"/>
</dbReference>
<reference evidence="3 4" key="1">
    <citation type="submission" date="2024-01" db="EMBL/GenBank/DDBJ databases">
        <title>The genomes of 5 underutilized Papilionoideae crops provide insights into root nodulation and disease resistanc.</title>
        <authorList>
            <person name="Jiang F."/>
        </authorList>
    </citation>
    <scope>NUCLEOTIDE SEQUENCE [LARGE SCALE GENOMIC DNA]</scope>
    <source>
        <strain evidence="3">DUOXIRENSHENG_FW03</strain>
        <tissue evidence="3">Leaves</tissue>
    </source>
</reference>
<name>A0AAN9SCW3_PSOTE</name>